<evidence type="ECO:0000313" key="6">
    <source>
        <dbReference type="EMBL" id="SDP39018.1"/>
    </source>
</evidence>
<dbReference type="Pfam" id="PF00440">
    <property type="entry name" value="TetR_N"/>
    <property type="match status" value="1"/>
</dbReference>
<evidence type="ECO:0000256" key="4">
    <source>
        <dbReference type="PROSITE-ProRule" id="PRU00335"/>
    </source>
</evidence>
<dbReference type="Proteomes" id="UP000199651">
    <property type="component" value="Unassembled WGS sequence"/>
</dbReference>
<feature type="DNA-binding region" description="H-T-H motif" evidence="4">
    <location>
        <begin position="36"/>
        <end position="55"/>
    </location>
</feature>
<feature type="domain" description="HTH tetR-type" evidence="5">
    <location>
        <begin position="13"/>
        <end position="73"/>
    </location>
</feature>
<dbReference type="InterPro" id="IPR050109">
    <property type="entry name" value="HTH-type_TetR-like_transc_reg"/>
</dbReference>
<dbReference type="PANTHER" id="PTHR30055:SF234">
    <property type="entry name" value="HTH-TYPE TRANSCRIPTIONAL REGULATOR BETI"/>
    <property type="match status" value="1"/>
</dbReference>
<sequence length="201" mass="20831">MTVRVPYAEAAKALLRETLLTAAGDVLRERSWPDTTMADVAKAAGVSRQTLYKEFGSRQGFAQAYILREADRFLTAVEAAVAANLDSPTDAVTAALEVFLTAAADEPLIKAIVAGDGSDGLLELVTNHAGPILSAATHRLTACLVDSWPAAAPSDLALVAENMVRLAVSYAASPSGTPAETARSVSAVVGPAVDHFIGVAR</sequence>
<dbReference type="PROSITE" id="PS50977">
    <property type="entry name" value="HTH_TETR_2"/>
    <property type="match status" value="1"/>
</dbReference>
<dbReference type="InterPro" id="IPR040611">
    <property type="entry name" value="AlkX_C"/>
</dbReference>
<dbReference type="STRING" id="504798.SAMN05421871_105392"/>
<evidence type="ECO:0000256" key="3">
    <source>
        <dbReference type="ARBA" id="ARBA00023163"/>
    </source>
</evidence>
<dbReference type="Gene3D" id="1.10.357.10">
    <property type="entry name" value="Tetracycline Repressor, domain 2"/>
    <property type="match status" value="1"/>
</dbReference>
<evidence type="ECO:0000256" key="1">
    <source>
        <dbReference type="ARBA" id="ARBA00023015"/>
    </source>
</evidence>
<keyword evidence="3" id="KW-0804">Transcription</keyword>
<keyword evidence="1" id="KW-0805">Transcription regulation</keyword>
<dbReference type="SUPFAM" id="SSF46689">
    <property type="entry name" value="Homeodomain-like"/>
    <property type="match status" value="1"/>
</dbReference>
<dbReference type="RefSeq" id="WP_091379285.1">
    <property type="nucleotide sequence ID" value="NZ_FNDV01000005.1"/>
</dbReference>
<accession>A0A1H0SCS0</accession>
<dbReference type="InterPro" id="IPR009057">
    <property type="entry name" value="Homeodomain-like_sf"/>
</dbReference>
<keyword evidence="7" id="KW-1185">Reference proteome</keyword>
<protein>
    <submittedName>
        <fullName evidence="6">DNA-binding transcriptional regulator, AcrR family</fullName>
    </submittedName>
</protein>
<organism evidence="6 7">
    <name type="scientific">Actinokineospora alba</name>
    <dbReference type="NCBI Taxonomy" id="504798"/>
    <lineage>
        <taxon>Bacteria</taxon>
        <taxon>Bacillati</taxon>
        <taxon>Actinomycetota</taxon>
        <taxon>Actinomycetes</taxon>
        <taxon>Pseudonocardiales</taxon>
        <taxon>Pseudonocardiaceae</taxon>
        <taxon>Actinokineospora</taxon>
    </lineage>
</organism>
<proteinExistence type="predicted"/>
<gene>
    <name evidence="6" type="ORF">SAMN05192558_108381</name>
</gene>
<dbReference type="OrthoDB" id="4371863at2"/>
<evidence type="ECO:0000313" key="7">
    <source>
        <dbReference type="Proteomes" id="UP000199651"/>
    </source>
</evidence>
<evidence type="ECO:0000256" key="2">
    <source>
        <dbReference type="ARBA" id="ARBA00023125"/>
    </source>
</evidence>
<dbReference type="Pfam" id="PF18556">
    <property type="entry name" value="TetR_C_35"/>
    <property type="match status" value="1"/>
</dbReference>
<dbReference type="PRINTS" id="PR00455">
    <property type="entry name" value="HTHTETR"/>
</dbReference>
<reference evidence="7" key="1">
    <citation type="submission" date="2016-10" db="EMBL/GenBank/DDBJ databases">
        <authorList>
            <person name="Varghese N."/>
            <person name="Submissions S."/>
        </authorList>
    </citation>
    <scope>NUCLEOTIDE SEQUENCE [LARGE SCALE GENOMIC DNA]</scope>
    <source>
        <strain evidence="7">IBRC-M 10655</strain>
    </source>
</reference>
<dbReference type="EMBL" id="FNJB01000008">
    <property type="protein sequence ID" value="SDP39018.1"/>
    <property type="molecule type" value="Genomic_DNA"/>
</dbReference>
<dbReference type="GO" id="GO:0003700">
    <property type="term" value="F:DNA-binding transcription factor activity"/>
    <property type="evidence" value="ECO:0007669"/>
    <property type="project" value="TreeGrafter"/>
</dbReference>
<dbReference type="InterPro" id="IPR001647">
    <property type="entry name" value="HTH_TetR"/>
</dbReference>
<dbReference type="PANTHER" id="PTHR30055">
    <property type="entry name" value="HTH-TYPE TRANSCRIPTIONAL REGULATOR RUTR"/>
    <property type="match status" value="1"/>
</dbReference>
<name>A0A1H0SCS0_9PSEU</name>
<keyword evidence="2 4" id="KW-0238">DNA-binding</keyword>
<dbReference type="AlphaFoldDB" id="A0A1H0SCS0"/>
<evidence type="ECO:0000259" key="5">
    <source>
        <dbReference type="PROSITE" id="PS50977"/>
    </source>
</evidence>
<dbReference type="GO" id="GO:0000976">
    <property type="term" value="F:transcription cis-regulatory region binding"/>
    <property type="evidence" value="ECO:0007669"/>
    <property type="project" value="TreeGrafter"/>
</dbReference>